<evidence type="ECO:0000259" key="3">
    <source>
        <dbReference type="Pfam" id="PF20152"/>
    </source>
</evidence>
<reference evidence="4" key="1">
    <citation type="submission" date="2023-06" db="EMBL/GenBank/DDBJ databases">
        <authorList>
            <consortium name="Lawrence Berkeley National Laboratory"/>
            <person name="Ahrendt S."/>
            <person name="Sahu N."/>
            <person name="Indic B."/>
            <person name="Wong-Bajracharya J."/>
            <person name="Merenyi Z."/>
            <person name="Ke H.-M."/>
            <person name="Monk M."/>
            <person name="Kocsube S."/>
            <person name="Drula E."/>
            <person name="Lipzen A."/>
            <person name="Balint B."/>
            <person name="Henrissat B."/>
            <person name="Andreopoulos B."/>
            <person name="Martin F.M."/>
            <person name="Harder C.B."/>
            <person name="Rigling D."/>
            <person name="Ford K.L."/>
            <person name="Foster G.D."/>
            <person name="Pangilinan J."/>
            <person name="Papanicolaou A."/>
            <person name="Barry K."/>
            <person name="LaButti K."/>
            <person name="Viragh M."/>
            <person name="Koriabine M."/>
            <person name="Yan M."/>
            <person name="Riley R."/>
            <person name="Champramary S."/>
            <person name="Plett K.L."/>
            <person name="Tsai I.J."/>
            <person name="Slot J."/>
            <person name="Sipos G."/>
            <person name="Plett J."/>
            <person name="Nagy L.G."/>
            <person name="Grigoriev I.V."/>
        </authorList>
    </citation>
    <scope>NUCLEOTIDE SEQUENCE</scope>
    <source>
        <strain evidence="4">CCBAS 213</strain>
    </source>
</reference>
<dbReference type="Proteomes" id="UP001175211">
    <property type="component" value="Unassembled WGS sequence"/>
</dbReference>
<evidence type="ECO:0000313" key="5">
    <source>
        <dbReference type="Proteomes" id="UP001175211"/>
    </source>
</evidence>
<feature type="transmembrane region" description="Helical" evidence="2">
    <location>
        <begin position="63"/>
        <end position="85"/>
    </location>
</feature>
<evidence type="ECO:0000313" key="4">
    <source>
        <dbReference type="EMBL" id="KAK0447397.1"/>
    </source>
</evidence>
<dbReference type="PANTHER" id="PTHR40465:SF1">
    <property type="entry name" value="DUF6534 DOMAIN-CONTAINING PROTEIN"/>
    <property type="match status" value="1"/>
</dbReference>
<feature type="transmembrane region" description="Helical" evidence="2">
    <location>
        <begin position="97"/>
        <end position="118"/>
    </location>
</feature>
<keyword evidence="2" id="KW-1133">Transmembrane helix</keyword>
<dbReference type="InterPro" id="IPR045339">
    <property type="entry name" value="DUF6534"/>
</dbReference>
<organism evidence="4 5">
    <name type="scientific">Armillaria tabescens</name>
    <name type="common">Ringless honey mushroom</name>
    <name type="synonym">Agaricus tabescens</name>
    <dbReference type="NCBI Taxonomy" id="1929756"/>
    <lineage>
        <taxon>Eukaryota</taxon>
        <taxon>Fungi</taxon>
        <taxon>Dikarya</taxon>
        <taxon>Basidiomycota</taxon>
        <taxon>Agaricomycotina</taxon>
        <taxon>Agaricomycetes</taxon>
        <taxon>Agaricomycetidae</taxon>
        <taxon>Agaricales</taxon>
        <taxon>Marasmiineae</taxon>
        <taxon>Physalacriaceae</taxon>
        <taxon>Desarmillaria</taxon>
    </lineage>
</organism>
<feature type="transmembrane region" description="Helical" evidence="2">
    <location>
        <begin position="169"/>
        <end position="195"/>
    </location>
</feature>
<evidence type="ECO:0000256" key="2">
    <source>
        <dbReference type="SAM" id="Phobius"/>
    </source>
</evidence>
<gene>
    <name evidence="4" type="ORF">EV420DRAFT_1647726</name>
</gene>
<accession>A0AA39JR61</accession>
<dbReference type="AlphaFoldDB" id="A0AA39JR61"/>
<sequence>MLNAEPVSSPLFPPIVTAFKYAVRENISNAGLPLRTFPFPSHSFDMDVDIVSSNSLGGSIGPLYIGMVLAGALWGVSCVQTWYYFDNYKNDPIFLRVVVFCTWLSDTIHQILISQAVYSYTITHFGDSDNLQNVLWSLYLEALFNGITGFLVQSFFVHRIWSFRKNIPITLAIGLLVIAEFVWMDLGVSIAYVALGMNLKTFTDLKQIKGVSMSINALAAAGDVLISSVICTMLNSSKSGFAWSNHVINRLILFSINSGLLTSICAIMSLITILALPDTLIYFCFYFLIGRFYSNSLLATLNARKGMRAMQSSSRGESHSLQERTQGGRLVGRLNGLMNQGDKTGIQVQIETIRAQDYSGEVSVGNLDDPDSSAHSVKGEPMKGELP</sequence>
<dbReference type="RefSeq" id="XP_060326118.1">
    <property type="nucleotide sequence ID" value="XM_060478070.1"/>
</dbReference>
<evidence type="ECO:0000256" key="1">
    <source>
        <dbReference type="SAM" id="MobiDB-lite"/>
    </source>
</evidence>
<feature type="domain" description="DUF6534" evidence="3">
    <location>
        <begin position="219"/>
        <end position="305"/>
    </location>
</feature>
<dbReference type="GeneID" id="85361618"/>
<keyword evidence="2" id="KW-0812">Transmembrane</keyword>
<comment type="caution">
    <text evidence="4">The sequence shown here is derived from an EMBL/GenBank/DDBJ whole genome shotgun (WGS) entry which is preliminary data.</text>
</comment>
<feature type="region of interest" description="Disordered" evidence="1">
    <location>
        <begin position="362"/>
        <end position="387"/>
    </location>
</feature>
<keyword evidence="2" id="KW-0472">Membrane</keyword>
<dbReference type="PANTHER" id="PTHR40465">
    <property type="entry name" value="CHROMOSOME 1, WHOLE GENOME SHOTGUN SEQUENCE"/>
    <property type="match status" value="1"/>
</dbReference>
<feature type="transmembrane region" description="Helical" evidence="2">
    <location>
        <begin position="215"/>
        <end position="235"/>
    </location>
</feature>
<name>A0AA39JR61_ARMTA</name>
<feature type="compositionally biased region" description="Basic and acidic residues" evidence="1">
    <location>
        <begin position="377"/>
        <end position="387"/>
    </location>
</feature>
<proteinExistence type="predicted"/>
<dbReference type="EMBL" id="JAUEPS010000044">
    <property type="protein sequence ID" value="KAK0447397.1"/>
    <property type="molecule type" value="Genomic_DNA"/>
</dbReference>
<feature type="transmembrane region" description="Helical" evidence="2">
    <location>
        <begin position="247"/>
        <end position="274"/>
    </location>
</feature>
<protein>
    <recommendedName>
        <fullName evidence="3">DUF6534 domain-containing protein</fullName>
    </recommendedName>
</protein>
<keyword evidence="5" id="KW-1185">Reference proteome</keyword>
<feature type="transmembrane region" description="Helical" evidence="2">
    <location>
        <begin position="280"/>
        <end position="301"/>
    </location>
</feature>
<dbReference type="Pfam" id="PF20152">
    <property type="entry name" value="DUF6534"/>
    <property type="match status" value="1"/>
</dbReference>
<feature type="transmembrane region" description="Helical" evidence="2">
    <location>
        <begin position="138"/>
        <end position="157"/>
    </location>
</feature>